<dbReference type="InterPro" id="IPR014464">
    <property type="entry name" value="CvfB_fam"/>
</dbReference>
<dbReference type="PANTHER" id="PTHR37296">
    <property type="entry name" value="CONSERVED VIRULENCE FACTOR B"/>
    <property type="match status" value="1"/>
</dbReference>
<evidence type="ECO:0000313" key="3">
    <source>
        <dbReference type="EMBL" id="RPE08764.1"/>
    </source>
</evidence>
<dbReference type="InterPro" id="IPR012340">
    <property type="entry name" value="NA-bd_OB-fold"/>
</dbReference>
<dbReference type="InterPro" id="IPR039566">
    <property type="entry name" value="CvfB_S1_st"/>
</dbReference>
<reference evidence="3 4" key="1">
    <citation type="submission" date="2018-11" db="EMBL/GenBank/DDBJ databases">
        <title>Chitinophaga lutea sp.nov., isolate from arsenic contaminated soil.</title>
        <authorList>
            <person name="Zong Y."/>
        </authorList>
    </citation>
    <scope>NUCLEOTIDE SEQUENCE [LARGE SCALE GENOMIC DNA]</scope>
    <source>
        <strain evidence="3 4">ZY74</strain>
    </source>
</reference>
<feature type="domain" description="S1 motif" evidence="2">
    <location>
        <begin position="3"/>
        <end position="63"/>
    </location>
</feature>
<dbReference type="GO" id="GO:0003676">
    <property type="term" value="F:nucleic acid binding"/>
    <property type="evidence" value="ECO:0007669"/>
    <property type="project" value="InterPro"/>
</dbReference>
<evidence type="ECO:0000259" key="2">
    <source>
        <dbReference type="SMART" id="SM00316"/>
    </source>
</evidence>
<feature type="domain" description="S1 motif" evidence="2">
    <location>
        <begin position="68"/>
        <end position="130"/>
    </location>
</feature>
<dbReference type="PANTHER" id="PTHR37296:SF1">
    <property type="entry name" value="CONSERVED VIRULENCE FACTOR B"/>
    <property type="match status" value="1"/>
</dbReference>
<dbReference type="Pfam" id="PF13509">
    <property type="entry name" value="S1_2"/>
    <property type="match status" value="2"/>
</dbReference>
<name>A0A3N4QAJ5_9BACT</name>
<evidence type="ECO:0000313" key="4">
    <source>
        <dbReference type="Proteomes" id="UP000278351"/>
    </source>
</evidence>
<sequence length="277" mass="31623">MINIGAYNTLKVKKEADFGVYLDGGDQEILLPKRYVPKGTKPGDELEVFLYHDSENRLIATTDKPFGVVGDIVSLKAVDATEQGAFLDWGLMKDLFVPKSQQLLKMRKGQEYLVKIYIDKLTGRIAATEKIDQYLSNEELTVQEKDVVDLVVYRRTDIGFVTIINNRHTGVLHFADQFRPMDIGDRFQGFIKAIKDDNKIDVVPGRSGYSKVEDESEKVLRLLRENDGYLPYHDKSDPEEIYAFFGMSKKTFKMTTGALYKQQKITFTQTGIQLLEQ</sequence>
<dbReference type="Proteomes" id="UP000278351">
    <property type="component" value="Unassembled WGS sequence"/>
</dbReference>
<dbReference type="InterPro" id="IPR003029">
    <property type="entry name" value="S1_domain"/>
</dbReference>
<accession>A0A3N4QAJ5</accession>
<dbReference type="Gene3D" id="2.40.50.140">
    <property type="entry name" value="Nucleic acid-binding proteins"/>
    <property type="match status" value="2"/>
</dbReference>
<dbReference type="Gene3D" id="1.10.10.10">
    <property type="entry name" value="Winged helix-like DNA-binding domain superfamily/Winged helix DNA-binding domain"/>
    <property type="match status" value="1"/>
</dbReference>
<proteinExistence type="inferred from homology"/>
<organism evidence="3 4">
    <name type="scientific">Chitinophaga lutea</name>
    <dbReference type="NCBI Taxonomy" id="2488634"/>
    <lineage>
        <taxon>Bacteria</taxon>
        <taxon>Pseudomonadati</taxon>
        <taxon>Bacteroidota</taxon>
        <taxon>Chitinophagia</taxon>
        <taxon>Chitinophagales</taxon>
        <taxon>Chitinophagaceae</taxon>
        <taxon>Chitinophaga</taxon>
    </lineage>
</organism>
<dbReference type="Pfam" id="PF17783">
    <property type="entry name" value="WHD_CvfB"/>
    <property type="match status" value="1"/>
</dbReference>
<dbReference type="OrthoDB" id="9801597at2"/>
<gene>
    <name evidence="3" type="ORF">EGT74_17175</name>
</gene>
<feature type="domain" description="S1 motif" evidence="2">
    <location>
        <begin position="143"/>
        <end position="205"/>
    </location>
</feature>
<keyword evidence="4" id="KW-1185">Reference proteome</keyword>
<protein>
    <submittedName>
        <fullName evidence="3">RNA-binding protein</fullName>
    </submittedName>
</protein>
<evidence type="ECO:0000256" key="1">
    <source>
        <dbReference type="PIRNR" id="PIRNR012524"/>
    </source>
</evidence>
<dbReference type="InterPro" id="IPR040764">
    <property type="entry name" value="CvfB_WH"/>
</dbReference>
<dbReference type="AlphaFoldDB" id="A0A3N4QAJ5"/>
<comment type="caution">
    <text evidence="3">The sequence shown here is derived from an EMBL/GenBank/DDBJ whole genome shotgun (WGS) entry which is preliminary data.</text>
</comment>
<dbReference type="SMART" id="SM00316">
    <property type="entry name" value="S1"/>
    <property type="match status" value="3"/>
</dbReference>
<comment type="similarity">
    <text evidence="1">Belongs to the CvfB family.</text>
</comment>
<dbReference type="PIRSF" id="PIRSF012524">
    <property type="entry name" value="YitL_S1"/>
    <property type="match status" value="1"/>
</dbReference>
<dbReference type="EMBL" id="RPDH01000002">
    <property type="protein sequence ID" value="RPE08764.1"/>
    <property type="molecule type" value="Genomic_DNA"/>
</dbReference>
<dbReference type="InterPro" id="IPR036388">
    <property type="entry name" value="WH-like_DNA-bd_sf"/>
</dbReference>
<dbReference type="RefSeq" id="WP_123847760.1">
    <property type="nucleotide sequence ID" value="NZ_RPDH01000002.1"/>
</dbReference>